<dbReference type="GO" id="GO:0004169">
    <property type="term" value="F:dolichyl-phosphate-mannose-protein mannosyltransferase activity"/>
    <property type="evidence" value="ECO:0007669"/>
    <property type="project" value="UniProtKB-UniRule"/>
</dbReference>
<accession>A0A8J3B644</accession>
<name>A0A8J3B644_9ACTN</name>
<keyword evidence="1" id="KW-0472">Membrane</keyword>
<evidence type="ECO:0000259" key="2">
    <source>
        <dbReference type="Pfam" id="PF13231"/>
    </source>
</evidence>
<dbReference type="AlphaFoldDB" id="A0A8J3B644"/>
<dbReference type="PANTHER" id="PTHR10050">
    <property type="entry name" value="DOLICHYL-PHOSPHATE-MANNOSE--PROTEIN MANNOSYLTRANSFERASE"/>
    <property type="match status" value="1"/>
</dbReference>
<dbReference type="GO" id="GO:0005886">
    <property type="term" value="C:plasma membrane"/>
    <property type="evidence" value="ECO:0007669"/>
    <property type="project" value="UniProtKB-SubCell"/>
</dbReference>
<feature type="transmembrane region" description="Helical" evidence="1">
    <location>
        <begin position="275"/>
        <end position="298"/>
    </location>
</feature>
<feature type="transmembrane region" description="Helical" evidence="1">
    <location>
        <begin position="410"/>
        <end position="428"/>
    </location>
</feature>
<dbReference type="PANTHER" id="PTHR10050:SF46">
    <property type="entry name" value="PROTEIN O-MANNOSYL-TRANSFERASE 2"/>
    <property type="match status" value="1"/>
</dbReference>
<dbReference type="InterPro" id="IPR038731">
    <property type="entry name" value="RgtA/B/C-like"/>
</dbReference>
<feature type="domain" description="Protein O-mannosyl-transferase C-terminal four TM" evidence="3">
    <location>
        <begin position="322"/>
        <end position="510"/>
    </location>
</feature>
<keyword evidence="5" id="KW-1185">Reference proteome</keyword>
<evidence type="ECO:0000313" key="5">
    <source>
        <dbReference type="Proteomes" id="UP000649739"/>
    </source>
</evidence>
<feature type="transmembrane region" description="Helical" evidence="1">
    <location>
        <begin position="434"/>
        <end position="458"/>
    </location>
</feature>
<keyword evidence="1" id="KW-0812">Transmembrane</keyword>
<organism evidence="4 5">
    <name type="scientific">Pilimelia anulata</name>
    <dbReference type="NCBI Taxonomy" id="53371"/>
    <lineage>
        <taxon>Bacteria</taxon>
        <taxon>Bacillati</taxon>
        <taxon>Actinomycetota</taxon>
        <taxon>Actinomycetes</taxon>
        <taxon>Micromonosporales</taxon>
        <taxon>Micromonosporaceae</taxon>
        <taxon>Pilimelia</taxon>
    </lineage>
</organism>
<dbReference type="EC" id="2.4.1.-" evidence="1"/>
<feature type="transmembrane region" description="Helical" evidence="1">
    <location>
        <begin position="470"/>
        <end position="491"/>
    </location>
</feature>
<comment type="similarity">
    <text evidence="1">Belongs to the glycosyltransferase 39 family.</text>
</comment>
<dbReference type="InterPro" id="IPR027005">
    <property type="entry name" value="PMT-like"/>
</dbReference>
<protein>
    <recommendedName>
        <fullName evidence="1">Polyprenol-phosphate-mannose--protein mannosyltransferase</fullName>
        <ecNumber evidence="1">2.4.1.-</ecNumber>
    </recommendedName>
</protein>
<dbReference type="Pfam" id="PF13231">
    <property type="entry name" value="PMT_2"/>
    <property type="match status" value="1"/>
</dbReference>
<keyword evidence="1" id="KW-1133">Transmembrane helix</keyword>
<feature type="transmembrane region" description="Helical" evidence="1">
    <location>
        <begin position="385"/>
        <end position="403"/>
    </location>
</feature>
<dbReference type="Pfam" id="PF16192">
    <property type="entry name" value="PMT_4TMC"/>
    <property type="match status" value="1"/>
</dbReference>
<keyword evidence="1" id="KW-0328">Glycosyltransferase</keyword>
<evidence type="ECO:0000313" key="4">
    <source>
        <dbReference type="EMBL" id="GGJ92391.1"/>
    </source>
</evidence>
<comment type="subcellular location">
    <subcellularLocation>
        <location evidence="1">Cell membrane</location>
    </subcellularLocation>
</comment>
<evidence type="ECO:0000259" key="3">
    <source>
        <dbReference type="Pfam" id="PF16192"/>
    </source>
</evidence>
<dbReference type="EMBL" id="BMQB01000004">
    <property type="protein sequence ID" value="GGJ92391.1"/>
    <property type="molecule type" value="Genomic_DNA"/>
</dbReference>
<feature type="transmembrane region" description="Helical" evidence="1">
    <location>
        <begin position="174"/>
        <end position="192"/>
    </location>
</feature>
<keyword evidence="1" id="KW-0808">Transferase</keyword>
<feature type="domain" description="Glycosyltransferase RgtA/B/C/D-like" evidence="2">
    <location>
        <begin position="103"/>
        <end position="205"/>
    </location>
</feature>
<dbReference type="UniPathway" id="UPA00378"/>
<dbReference type="Proteomes" id="UP000649739">
    <property type="component" value="Unassembled WGS sequence"/>
</dbReference>
<comment type="pathway">
    <text evidence="1">Protein modification; protein glycosylation.</text>
</comment>
<reference evidence="4" key="2">
    <citation type="submission" date="2020-09" db="EMBL/GenBank/DDBJ databases">
        <authorList>
            <person name="Sun Q."/>
            <person name="Ohkuma M."/>
        </authorList>
    </citation>
    <scope>NUCLEOTIDE SEQUENCE</scope>
    <source>
        <strain evidence="4">JCM 3090</strain>
    </source>
</reference>
<dbReference type="InterPro" id="IPR032421">
    <property type="entry name" value="PMT_4TMC"/>
</dbReference>
<comment type="function">
    <text evidence="1">Protein O-mannosyltransferase that catalyzes the transfer of a single mannose residue from a polyprenol phospho-mannosyl lipidic donor to the hydroxyl group of selected serine and threonine residues in acceptor proteins.</text>
</comment>
<proteinExistence type="inferred from homology"/>
<comment type="caution">
    <text evidence="4">The sequence shown here is derived from an EMBL/GenBank/DDBJ whole genome shotgun (WGS) entry which is preliminary data.</text>
</comment>
<feature type="transmembrane region" description="Helical" evidence="1">
    <location>
        <begin position="41"/>
        <end position="62"/>
    </location>
</feature>
<keyword evidence="1" id="KW-1003">Cell membrane</keyword>
<evidence type="ECO:0000256" key="1">
    <source>
        <dbReference type="RuleBase" id="RU367007"/>
    </source>
</evidence>
<reference evidence="4" key="1">
    <citation type="journal article" date="2014" name="Int. J. Syst. Evol. Microbiol.">
        <title>Complete genome sequence of Corynebacterium casei LMG S-19264T (=DSM 44701T), isolated from a smear-ripened cheese.</title>
        <authorList>
            <consortium name="US DOE Joint Genome Institute (JGI-PGF)"/>
            <person name="Walter F."/>
            <person name="Albersmeier A."/>
            <person name="Kalinowski J."/>
            <person name="Ruckert C."/>
        </authorList>
    </citation>
    <scope>NUCLEOTIDE SEQUENCE</scope>
    <source>
        <strain evidence="4">JCM 3090</strain>
    </source>
</reference>
<feature type="transmembrane region" description="Helical" evidence="1">
    <location>
        <begin position="236"/>
        <end position="254"/>
    </location>
</feature>
<feature type="transmembrane region" description="Helical" evidence="1">
    <location>
        <begin position="148"/>
        <end position="168"/>
    </location>
</feature>
<feature type="transmembrane region" description="Helical" evidence="1">
    <location>
        <begin position="123"/>
        <end position="141"/>
    </location>
</feature>
<feature type="transmembrane region" description="Helical" evidence="1">
    <location>
        <begin position="213"/>
        <end position="230"/>
    </location>
</feature>
<gene>
    <name evidence="4" type="ORF">GCM10010123_22780</name>
</gene>
<sequence length="515" mass="56665">MATDTAVDPAAPPAPAAARAPAAVAEITRRRLTPYPAGARAYAWSWLPTLVVTAIAGMLRVIGLGSPKGKIFDETYYATEAHGLLSYGVEWNFEQNTAAYVVHPPLGKWLIAVGERLFGYDEFGWRIAAAAAGTLSVLLLIRVGRRMLRSTVLGCLAGLLLALDGFHLVLSRSALLDIFLMLFLLAAFAALLRDRDSRRARWLAALEAGRDKPAPAVRGWLLLAAALLGAATAVKWSGLFFAPAFALLVVWWDAGARRSAGERQPWRRALVRDGLVWLPWCAAAVLAVYLLAWSGWLLTDVGYFRHWLAERGQPEPPVWGALQNLWHYHQEALRFHSGLSTKHTYQSWPWQWLLLGRPVAFYWSGDAVCGSGECAAEVLLLGTPVLWWSFLPALVATAWLGIARRDWRAGAIWVGVAGGLLPWFWYALQSRTMFSFYALPAEPFLILAVCFVLGALVAPRPAGTPSTRRAVGIGAAAGYVLLVGACFAWYYPIFVGASIPYDEWQLRMLLGNRWI</sequence>
<dbReference type="RefSeq" id="WP_373291259.1">
    <property type="nucleotide sequence ID" value="NZ_BMQB01000004.1"/>
</dbReference>